<reference evidence="1" key="1">
    <citation type="submission" date="2021-01" db="EMBL/GenBank/DDBJ databases">
        <title>Whole genome shotgun sequence of Planosporangium mesophilum NBRC 109066.</title>
        <authorList>
            <person name="Komaki H."/>
            <person name="Tamura T."/>
        </authorList>
    </citation>
    <scope>NUCLEOTIDE SEQUENCE</scope>
    <source>
        <strain evidence="1">NBRC 109066</strain>
    </source>
</reference>
<dbReference type="PANTHER" id="PTHR38479">
    <property type="entry name" value="LMO0824 PROTEIN"/>
    <property type="match status" value="1"/>
</dbReference>
<dbReference type="RefSeq" id="WP_203935587.1">
    <property type="nucleotide sequence ID" value="NZ_BOON01000023.1"/>
</dbReference>
<comment type="caution">
    <text evidence="1">The sequence shown here is derived from an EMBL/GenBank/DDBJ whole genome shotgun (WGS) entry which is preliminary data.</text>
</comment>
<evidence type="ECO:0000313" key="2">
    <source>
        <dbReference type="Proteomes" id="UP000599074"/>
    </source>
</evidence>
<dbReference type="EMBL" id="BOON01000023">
    <property type="protein sequence ID" value="GII22959.1"/>
    <property type="molecule type" value="Genomic_DNA"/>
</dbReference>
<evidence type="ECO:0000313" key="1">
    <source>
        <dbReference type="EMBL" id="GII22959.1"/>
    </source>
</evidence>
<evidence type="ECO:0008006" key="3">
    <source>
        <dbReference type="Google" id="ProtNLM"/>
    </source>
</evidence>
<gene>
    <name evidence="1" type="ORF">Pme01_25560</name>
</gene>
<dbReference type="AlphaFoldDB" id="A0A8J3TAW0"/>
<dbReference type="PANTHER" id="PTHR38479:SF2">
    <property type="entry name" value="WINGED HELIX DNA-BINDING DOMAIN-CONTAINING PROTEIN"/>
    <property type="match status" value="1"/>
</dbReference>
<keyword evidence="2" id="KW-1185">Reference proteome</keyword>
<dbReference type="Pfam" id="PF06224">
    <property type="entry name" value="AlkZ-like"/>
    <property type="match status" value="1"/>
</dbReference>
<dbReference type="Proteomes" id="UP000599074">
    <property type="component" value="Unassembled WGS sequence"/>
</dbReference>
<proteinExistence type="predicted"/>
<sequence length="396" mass="42950">MRHIGIEERRARLGVRHRLAAAARAATPADAARSVVALHATDPASVFLSVQARTVAAAADDVDVDVEAIERALYDERTLSRMLGMRRTMFVVPTELAPVIQAACTSAIAAVQRRRYTQFISDAGLGDGAWLADVESSTARALAARGEATAAQLSMDEPRLRSQVLMAAGKPYESRTNITTWVLFLLAADGRIVRGRPSGSWTSTQWRWSPVEEWLPGGMVEVPVEEARVELVRRWLAAFGPGTVADLRWWTGWTAAHVKRAVAAAGAVEVELDGTTGLVLPDDLEPVASPEPWVALLPALDPTAMGWQERSWYLGAHAPVLFDRSGNIGPTVWSDGRIIGGWAQRADGEVVYRLLEDVGGDTVAAVEAAGARLTKWIGDVRVIPRFRTPLERELSA</sequence>
<name>A0A8J3TAW0_9ACTN</name>
<accession>A0A8J3TAW0</accession>
<organism evidence="1 2">
    <name type="scientific">Planosporangium mesophilum</name>
    <dbReference type="NCBI Taxonomy" id="689768"/>
    <lineage>
        <taxon>Bacteria</taxon>
        <taxon>Bacillati</taxon>
        <taxon>Actinomycetota</taxon>
        <taxon>Actinomycetes</taxon>
        <taxon>Micromonosporales</taxon>
        <taxon>Micromonosporaceae</taxon>
        <taxon>Planosporangium</taxon>
    </lineage>
</organism>
<dbReference type="InterPro" id="IPR009351">
    <property type="entry name" value="AlkZ-like"/>
</dbReference>
<protein>
    <recommendedName>
        <fullName evidence="3">Winged helix DNA-binding domain-containing protein</fullName>
    </recommendedName>
</protein>